<dbReference type="AlphaFoldDB" id="A0A485M0B2"/>
<keyword evidence="1" id="KW-1133">Transmembrane helix</keyword>
<reference evidence="2" key="1">
    <citation type="submission" date="2019-03" db="EMBL/GenBank/DDBJ databases">
        <authorList>
            <person name="Hao L."/>
        </authorList>
    </citation>
    <scope>NUCLEOTIDE SEQUENCE</scope>
</reference>
<keyword evidence="1" id="KW-0812">Transmembrane</keyword>
<keyword evidence="1" id="KW-0472">Membrane</keyword>
<dbReference type="InterPro" id="IPR030925">
    <property type="entry name" value="T2SS_GspN_Lepto"/>
</dbReference>
<evidence type="ECO:0000313" key="2">
    <source>
        <dbReference type="EMBL" id="VFU15094.1"/>
    </source>
</evidence>
<evidence type="ECO:0000256" key="1">
    <source>
        <dbReference type="SAM" id="Phobius"/>
    </source>
</evidence>
<feature type="transmembrane region" description="Helical" evidence="1">
    <location>
        <begin position="12"/>
        <end position="34"/>
    </location>
</feature>
<protein>
    <recommendedName>
        <fullName evidence="3">Type II secretion system protein GspN</fullName>
    </recommendedName>
</protein>
<sequence>MADEKKFSPRMAKAGLGLYLFFCLVLFVLVRFPYDTFRGRLEETMSSLIGRPVALGHISSSLPFGLKVEGVSIGENPFAKELKIRPGLISLLTGSLDLDMEAFFPSGSLSGRVRTPLGTMGESLSVSARMDGLDSQAFQSLFPSGVQPRGIVSGTIDLSRPNASPREMEGRADIIWKDGYLPIPHSQLNLPLPLDGIQFTTLKVESVVEKGLVTLENIELAGDISGSIKGTIRIMEPFSRSRLNLTGEVGLPPDLAQLLGPQAGPSTNGMRFSLRGTLDRPRFRLLNR</sequence>
<name>A0A485M0B2_9ZZZZ</name>
<accession>A0A485M0B2</accession>
<gene>
    <name evidence="2" type="ORF">SCFA_390017</name>
</gene>
<evidence type="ECO:0008006" key="3">
    <source>
        <dbReference type="Google" id="ProtNLM"/>
    </source>
</evidence>
<proteinExistence type="predicted"/>
<dbReference type="NCBIfam" id="TIGR04411">
    <property type="entry name" value="T2SS_GspN_Lepto"/>
    <property type="match status" value="1"/>
</dbReference>
<dbReference type="EMBL" id="CAADRM010000102">
    <property type="protein sequence ID" value="VFU15094.1"/>
    <property type="molecule type" value="Genomic_DNA"/>
</dbReference>
<organism evidence="2">
    <name type="scientific">anaerobic digester metagenome</name>
    <dbReference type="NCBI Taxonomy" id="1263854"/>
    <lineage>
        <taxon>unclassified sequences</taxon>
        <taxon>metagenomes</taxon>
        <taxon>ecological metagenomes</taxon>
    </lineage>
</organism>